<dbReference type="SMART" id="SM00255">
    <property type="entry name" value="TIR"/>
    <property type="match status" value="1"/>
</dbReference>
<dbReference type="PANTHER" id="PTHR22662:SF0">
    <property type="entry name" value="TOLL_INTERLEUKIN-1 RECEPTOR DOMAIN-CONTAINING ADAPTER PROTEIN"/>
    <property type="match status" value="1"/>
</dbReference>
<feature type="coiled-coil region" evidence="1">
    <location>
        <begin position="191"/>
        <end position="218"/>
    </location>
</feature>
<dbReference type="PROSITE" id="PS50104">
    <property type="entry name" value="TIR"/>
    <property type="match status" value="1"/>
</dbReference>
<feature type="domain" description="TIR" evidence="2">
    <location>
        <begin position="4"/>
        <end position="140"/>
    </location>
</feature>
<dbReference type="KEGG" id="pmrn:116947869"/>
<name>A0AAJ7TNU9_PETMA</name>
<dbReference type="GO" id="GO:0035663">
    <property type="term" value="F:Toll-like receptor 2 binding"/>
    <property type="evidence" value="ECO:0007669"/>
    <property type="project" value="TreeGrafter"/>
</dbReference>
<dbReference type="Proteomes" id="UP001318040">
    <property type="component" value="Chromosome 31"/>
</dbReference>
<dbReference type="GO" id="GO:0043123">
    <property type="term" value="P:positive regulation of canonical NF-kappaB signal transduction"/>
    <property type="evidence" value="ECO:0007669"/>
    <property type="project" value="TreeGrafter"/>
</dbReference>
<dbReference type="GO" id="GO:0005886">
    <property type="term" value="C:plasma membrane"/>
    <property type="evidence" value="ECO:0007669"/>
    <property type="project" value="TreeGrafter"/>
</dbReference>
<sequence length="305" mass="34268">MTERPYDAYLCCSREDEEWAELVAQHMEAAPNNLRVCLSSRDFVPGMAIVDNVCNAVHSSHLILLALSLGFLESGWCDLETILALTNSAQATCVLERNRRVVPVLLEPCNVPERLRFLTRLDAREPDFLARLVALVQQRVPLMDADCRRPSLELAPTSVPEARVQEQDYFDIQNHHSNVKEESELQSCQNCKEWQLKFNALENEIAKLEAKHGRLVVQHLPPSPISKGHNEQPLPLVSFNQASVRFLSVAAAMRIVPSIVSSGRLSFLTSMCSGESFCLMSQGILLSTRLLTRVICKMQPDLVFE</sequence>
<dbReference type="GO" id="GO:0034142">
    <property type="term" value="P:toll-like receptor 4 signaling pathway"/>
    <property type="evidence" value="ECO:0007669"/>
    <property type="project" value="TreeGrafter"/>
</dbReference>
<proteinExistence type="predicted"/>
<dbReference type="GO" id="GO:0005737">
    <property type="term" value="C:cytoplasm"/>
    <property type="evidence" value="ECO:0007669"/>
    <property type="project" value="TreeGrafter"/>
</dbReference>
<accession>A0AAJ7TNU9</accession>
<evidence type="ECO:0000313" key="3">
    <source>
        <dbReference type="Proteomes" id="UP001318040"/>
    </source>
</evidence>
<gene>
    <name evidence="4" type="primary">LOC116947869</name>
</gene>
<keyword evidence="3" id="KW-1185">Reference proteome</keyword>
<dbReference type="GO" id="GO:0032760">
    <property type="term" value="P:positive regulation of tumor necrosis factor production"/>
    <property type="evidence" value="ECO:0007669"/>
    <property type="project" value="TreeGrafter"/>
</dbReference>
<dbReference type="GO" id="GO:0035662">
    <property type="term" value="F:Toll-like receptor 4 binding"/>
    <property type="evidence" value="ECO:0007669"/>
    <property type="project" value="TreeGrafter"/>
</dbReference>
<dbReference type="SUPFAM" id="SSF52200">
    <property type="entry name" value="Toll/Interleukin receptor TIR domain"/>
    <property type="match status" value="1"/>
</dbReference>
<dbReference type="PANTHER" id="PTHR22662">
    <property type="entry name" value="TIRAP"/>
    <property type="match status" value="1"/>
</dbReference>
<dbReference type="InterPro" id="IPR000157">
    <property type="entry name" value="TIR_dom"/>
</dbReference>
<dbReference type="GO" id="GO:2000343">
    <property type="term" value="P:positive regulation of chemokine (C-X-C motif) ligand 2 production"/>
    <property type="evidence" value="ECO:0007669"/>
    <property type="project" value="TreeGrafter"/>
</dbReference>
<reference evidence="4" key="1">
    <citation type="submission" date="2025-08" db="UniProtKB">
        <authorList>
            <consortium name="RefSeq"/>
        </authorList>
    </citation>
    <scope>IDENTIFICATION</scope>
    <source>
        <tissue evidence="4">Sperm</tissue>
    </source>
</reference>
<dbReference type="Gene3D" id="3.40.50.10140">
    <property type="entry name" value="Toll/interleukin-1 receptor homology (TIR) domain"/>
    <property type="match status" value="1"/>
</dbReference>
<dbReference type="InterPro" id="IPR017279">
    <property type="entry name" value="Tol-interleuk_rcpt_adapt_Tirap"/>
</dbReference>
<protein>
    <submittedName>
        <fullName evidence="4">Uncharacterized protein LOC116947869</fullName>
    </submittedName>
</protein>
<dbReference type="CTD" id="114609"/>
<dbReference type="InterPro" id="IPR035897">
    <property type="entry name" value="Toll_tir_struct_dom_sf"/>
</dbReference>
<evidence type="ECO:0000259" key="2">
    <source>
        <dbReference type="PROSITE" id="PS50104"/>
    </source>
</evidence>
<dbReference type="Pfam" id="PF13676">
    <property type="entry name" value="TIR_2"/>
    <property type="match status" value="1"/>
</dbReference>
<keyword evidence="1" id="KW-0175">Coiled coil</keyword>
<evidence type="ECO:0000256" key="1">
    <source>
        <dbReference type="SAM" id="Coils"/>
    </source>
</evidence>
<dbReference type="GeneID" id="116947869"/>
<dbReference type="RefSeq" id="XP_032819993.1">
    <property type="nucleotide sequence ID" value="XM_032964102.1"/>
</dbReference>
<dbReference type="AlphaFoldDB" id="A0AAJ7TNU9"/>
<organism evidence="3 4">
    <name type="scientific">Petromyzon marinus</name>
    <name type="common">Sea lamprey</name>
    <dbReference type="NCBI Taxonomy" id="7757"/>
    <lineage>
        <taxon>Eukaryota</taxon>
        <taxon>Metazoa</taxon>
        <taxon>Chordata</taxon>
        <taxon>Craniata</taxon>
        <taxon>Vertebrata</taxon>
        <taxon>Cyclostomata</taxon>
        <taxon>Hyperoartia</taxon>
        <taxon>Petromyzontiformes</taxon>
        <taxon>Petromyzontidae</taxon>
        <taxon>Petromyzon</taxon>
    </lineage>
</organism>
<evidence type="ECO:0000313" key="4">
    <source>
        <dbReference type="RefSeq" id="XP_032819993.1"/>
    </source>
</evidence>